<dbReference type="PANTHER" id="PTHR35563:SF2">
    <property type="entry name" value="BARREL METAL-DEPENDENT HYDROLASE, PUTATIVE (AFU_ORTHOLOGUE AFUA_1G16240)-RELATED"/>
    <property type="match status" value="1"/>
</dbReference>
<evidence type="ECO:0000313" key="3">
    <source>
        <dbReference type="Proteomes" id="UP001243195"/>
    </source>
</evidence>
<dbReference type="Proteomes" id="UP001243195">
    <property type="component" value="Unassembled WGS sequence"/>
</dbReference>
<proteinExistence type="predicted"/>
<reference evidence="2" key="1">
    <citation type="submission" date="2023-08" db="EMBL/GenBank/DDBJ databases">
        <title>Emergence of clinically-relevant ST2 carbapenem-resistant Acinetobacter baumannii strains in hospital sewages in Zhejiang, East of China.</title>
        <authorList>
            <person name="Kaichao C."/>
            <person name="Zhang R."/>
        </authorList>
    </citation>
    <scope>NUCLEOTIDE SEQUENCE</scope>
    <source>
        <strain evidence="2">M-SY-60</strain>
    </source>
</reference>
<gene>
    <name evidence="2" type="ORF">RFH51_02195</name>
</gene>
<dbReference type="PANTHER" id="PTHR35563">
    <property type="entry name" value="BARREL METAL-DEPENDENT HYDROLASE, PUTATIVE (AFU_ORTHOLOGUE AFUA_1G16240)-RELATED"/>
    <property type="match status" value="1"/>
</dbReference>
<dbReference type="InterPro" id="IPR032466">
    <property type="entry name" value="Metal_Hydrolase"/>
</dbReference>
<comment type="caution">
    <text evidence="2">The sequence shown here is derived from an EMBL/GenBank/DDBJ whole genome shotgun (WGS) entry which is preliminary data.</text>
</comment>
<name>A0AAW8JJ31_9GAMM</name>
<accession>A0AAW8JJ31</accession>
<dbReference type="EMBL" id="JAVIDA010000002">
    <property type="protein sequence ID" value="MDQ9070279.1"/>
    <property type="molecule type" value="Genomic_DNA"/>
</dbReference>
<dbReference type="Gene3D" id="3.20.20.140">
    <property type="entry name" value="Metal-dependent hydrolases"/>
    <property type="match status" value="1"/>
</dbReference>
<feature type="domain" description="Amidohydrolase-related" evidence="1">
    <location>
        <begin position="4"/>
        <end position="265"/>
    </location>
</feature>
<dbReference type="SUPFAM" id="SSF51556">
    <property type="entry name" value="Metallo-dependent hydrolases"/>
    <property type="match status" value="1"/>
</dbReference>
<evidence type="ECO:0000313" key="2">
    <source>
        <dbReference type="EMBL" id="MDQ9070279.1"/>
    </source>
</evidence>
<protein>
    <submittedName>
        <fullName evidence="2">Amidohydrolase family protein</fullName>
    </submittedName>
</protein>
<dbReference type="GO" id="GO:0016787">
    <property type="term" value="F:hydrolase activity"/>
    <property type="evidence" value="ECO:0007669"/>
    <property type="project" value="InterPro"/>
</dbReference>
<sequence>MFAIDTHAHVFSKNDPCIATARYQPDYDASVSQYLAHLDQHHLSHGVLVQPSFFGFDNHVMLDAIAQHPKRLKGIAVVPYTITINELITLNNQGVVGARINLFGKELPDLTSIEWKSFLNHLSFINWQIELHAPPSYLVQILPYLAEYKLNVVIDHFGRIDPEKGILDPDYQSFLQMLDINQHWIKVSGFYRLGKFPENVARATQAFELLKAKGFLPKMVWGSDWPHTQHESSVNYSQAFETFKQIVTDPEDRKLILGENAKNLLYF</sequence>
<dbReference type="AlphaFoldDB" id="A0AAW8JJ31"/>
<dbReference type="RefSeq" id="WP_308955869.1">
    <property type="nucleotide sequence ID" value="NZ_JAVICY010000009.1"/>
</dbReference>
<dbReference type="InterPro" id="IPR052358">
    <property type="entry name" value="Aro_Compnd_Degr_Hydrolases"/>
</dbReference>
<organism evidence="2 3">
    <name type="scientific">Acinetobacter gerneri</name>
    <dbReference type="NCBI Taxonomy" id="202952"/>
    <lineage>
        <taxon>Bacteria</taxon>
        <taxon>Pseudomonadati</taxon>
        <taxon>Pseudomonadota</taxon>
        <taxon>Gammaproteobacteria</taxon>
        <taxon>Moraxellales</taxon>
        <taxon>Moraxellaceae</taxon>
        <taxon>Acinetobacter</taxon>
    </lineage>
</organism>
<dbReference type="Pfam" id="PF04909">
    <property type="entry name" value="Amidohydro_2"/>
    <property type="match status" value="1"/>
</dbReference>
<evidence type="ECO:0000259" key="1">
    <source>
        <dbReference type="Pfam" id="PF04909"/>
    </source>
</evidence>
<dbReference type="InterPro" id="IPR006680">
    <property type="entry name" value="Amidohydro-rel"/>
</dbReference>